<dbReference type="EMBL" id="LR130778">
    <property type="protein sequence ID" value="VDN47838.1"/>
    <property type="molecule type" value="Genomic_DNA"/>
</dbReference>
<keyword evidence="6" id="KW-0805">Transcription regulation</keyword>
<evidence type="ECO:0000256" key="1">
    <source>
        <dbReference type="ARBA" id="ARBA00004496"/>
    </source>
</evidence>
<dbReference type="GO" id="GO:0043565">
    <property type="term" value="F:sequence-specific DNA binding"/>
    <property type="evidence" value="ECO:0007669"/>
    <property type="project" value="InterPro"/>
</dbReference>
<dbReference type="CDD" id="cd17536">
    <property type="entry name" value="REC_YesN-like"/>
    <property type="match status" value="1"/>
</dbReference>
<dbReference type="OrthoDB" id="1769137at2"/>
<name>A0A3P7PG08_9FIRM</name>
<evidence type="ECO:0000256" key="11">
    <source>
        <dbReference type="SAM" id="Coils"/>
    </source>
</evidence>
<dbReference type="Gene3D" id="1.10.10.60">
    <property type="entry name" value="Homeodomain-like"/>
    <property type="match status" value="2"/>
</dbReference>
<accession>A0A3P7PG08</accession>
<comment type="subcellular location">
    <subcellularLocation>
        <location evidence="1">Cytoplasm</location>
    </subcellularLocation>
</comment>
<dbReference type="GO" id="GO:0000160">
    <property type="term" value="P:phosphorelay signal transduction system"/>
    <property type="evidence" value="ECO:0007669"/>
    <property type="project" value="UniProtKB-KW"/>
</dbReference>
<dbReference type="InterPro" id="IPR018060">
    <property type="entry name" value="HTH_AraC"/>
</dbReference>
<dbReference type="InterPro" id="IPR018062">
    <property type="entry name" value="HTH_AraC-typ_CS"/>
</dbReference>
<dbReference type="KEGG" id="cbar:PATL70BA_1962"/>
<keyword evidence="7 14" id="KW-0238">DNA-binding</keyword>
<evidence type="ECO:0000256" key="9">
    <source>
        <dbReference type="ARBA" id="ARBA00024867"/>
    </source>
</evidence>
<dbReference type="InterPro" id="IPR051552">
    <property type="entry name" value="HptR"/>
</dbReference>
<evidence type="ECO:0000313" key="14">
    <source>
        <dbReference type="EMBL" id="VDN47838.1"/>
    </source>
</evidence>
<comment type="function">
    <text evidence="9">May play the central regulatory role in sporulation. It may be an element of the effector pathway responsible for the activation of sporulation genes in response to nutritional stress. Spo0A may act in concert with spo0H (a sigma factor) to control the expression of some genes that are critical to the sporulation process.</text>
</comment>
<evidence type="ECO:0000256" key="6">
    <source>
        <dbReference type="ARBA" id="ARBA00023015"/>
    </source>
</evidence>
<dbReference type="SMART" id="SM00448">
    <property type="entry name" value="REC"/>
    <property type="match status" value="1"/>
</dbReference>
<sequence>MIGIVIVEDEAYIRKGMVLTTPWQEFGCEVIGEAKDGLEGYNLIKKLKPDIIITDVSMPVMDGIEMIRKLDDELEAEFIIISGFNDFNYAQQAIKLGVKDYLLKPIDDEDFYFTLKKVVKVIEERKEQIKQLERQVLIEEGKTELFYEESYDNNYDGRKRYVTKAVKWIEEHYQEGIAIGEVAEALEISESYLSRLFKKYTDYTFVEFLTDYRLKMAIQLLRDHTIKVYEVSEKVGYNDPKYFSILFKKKIGVTPMEFKNNLSGEQDNKQKDEYNE</sequence>
<keyword evidence="11" id="KW-0175">Coiled coil</keyword>
<dbReference type="PANTHER" id="PTHR42713">
    <property type="entry name" value="HISTIDINE KINASE-RELATED"/>
    <property type="match status" value="1"/>
</dbReference>
<gene>
    <name evidence="14" type="ORF">PATL70BA_1962</name>
</gene>
<feature type="domain" description="Response regulatory" evidence="13">
    <location>
        <begin position="3"/>
        <end position="119"/>
    </location>
</feature>
<proteinExistence type="predicted"/>
<dbReference type="Pfam" id="PF12833">
    <property type="entry name" value="HTH_18"/>
    <property type="match status" value="1"/>
</dbReference>
<dbReference type="SUPFAM" id="SSF52172">
    <property type="entry name" value="CheY-like"/>
    <property type="match status" value="1"/>
</dbReference>
<evidence type="ECO:0000313" key="15">
    <source>
        <dbReference type="Proteomes" id="UP000279029"/>
    </source>
</evidence>
<evidence type="ECO:0000256" key="2">
    <source>
        <dbReference type="ARBA" id="ARBA00018672"/>
    </source>
</evidence>
<feature type="domain" description="HTH araC/xylS-type" evidence="12">
    <location>
        <begin position="163"/>
        <end position="261"/>
    </location>
</feature>
<feature type="coiled-coil region" evidence="11">
    <location>
        <begin position="115"/>
        <end position="142"/>
    </location>
</feature>
<evidence type="ECO:0000256" key="7">
    <source>
        <dbReference type="ARBA" id="ARBA00023125"/>
    </source>
</evidence>
<keyword evidence="15" id="KW-1185">Reference proteome</keyword>
<reference evidence="14 15" key="1">
    <citation type="submission" date="2018-09" db="EMBL/GenBank/DDBJ databases">
        <authorList>
            <person name="Postec A."/>
        </authorList>
    </citation>
    <scope>NUCLEOTIDE SEQUENCE [LARGE SCALE GENOMIC DNA]</scope>
    <source>
        <strain evidence="14">70B-A</strain>
    </source>
</reference>
<dbReference type="InterPro" id="IPR011006">
    <property type="entry name" value="CheY-like_superfamily"/>
</dbReference>
<keyword evidence="5" id="KW-0902">Two-component regulatory system</keyword>
<dbReference type="RefSeq" id="WP_125137083.1">
    <property type="nucleotide sequence ID" value="NZ_LR130778.1"/>
</dbReference>
<dbReference type="InterPro" id="IPR001789">
    <property type="entry name" value="Sig_transdc_resp-reg_receiver"/>
</dbReference>
<evidence type="ECO:0000259" key="13">
    <source>
        <dbReference type="PROSITE" id="PS50110"/>
    </source>
</evidence>
<dbReference type="SMART" id="SM00342">
    <property type="entry name" value="HTH_ARAC"/>
    <property type="match status" value="1"/>
</dbReference>
<dbReference type="SUPFAM" id="SSF46689">
    <property type="entry name" value="Homeodomain-like"/>
    <property type="match status" value="2"/>
</dbReference>
<evidence type="ECO:0000256" key="4">
    <source>
        <dbReference type="ARBA" id="ARBA00022553"/>
    </source>
</evidence>
<dbReference type="InterPro" id="IPR020449">
    <property type="entry name" value="Tscrpt_reg_AraC-type_HTH"/>
</dbReference>
<feature type="modified residue" description="4-aspartylphosphate" evidence="10">
    <location>
        <position position="55"/>
    </location>
</feature>
<evidence type="ECO:0000256" key="5">
    <source>
        <dbReference type="ARBA" id="ARBA00023012"/>
    </source>
</evidence>
<dbReference type="AlphaFoldDB" id="A0A3P7PG08"/>
<organism evidence="14 15">
    <name type="scientific">Petrocella atlantisensis</name>
    <dbReference type="NCBI Taxonomy" id="2173034"/>
    <lineage>
        <taxon>Bacteria</taxon>
        <taxon>Bacillati</taxon>
        <taxon>Bacillota</taxon>
        <taxon>Clostridia</taxon>
        <taxon>Lachnospirales</taxon>
        <taxon>Vallitaleaceae</taxon>
        <taxon>Petrocella</taxon>
    </lineage>
</organism>
<evidence type="ECO:0000256" key="3">
    <source>
        <dbReference type="ARBA" id="ARBA00022490"/>
    </source>
</evidence>
<dbReference type="PROSITE" id="PS01124">
    <property type="entry name" value="HTH_ARAC_FAMILY_2"/>
    <property type="match status" value="1"/>
</dbReference>
<dbReference type="PROSITE" id="PS00041">
    <property type="entry name" value="HTH_ARAC_FAMILY_1"/>
    <property type="match status" value="1"/>
</dbReference>
<keyword evidence="8" id="KW-0804">Transcription</keyword>
<dbReference type="GO" id="GO:0003700">
    <property type="term" value="F:DNA-binding transcription factor activity"/>
    <property type="evidence" value="ECO:0007669"/>
    <property type="project" value="InterPro"/>
</dbReference>
<dbReference type="PRINTS" id="PR00032">
    <property type="entry name" value="HTHARAC"/>
</dbReference>
<dbReference type="Pfam" id="PF00072">
    <property type="entry name" value="Response_reg"/>
    <property type="match status" value="1"/>
</dbReference>
<dbReference type="Proteomes" id="UP000279029">
    <property type="component" value="Chromosome"/>
</dbReference>
<dbReference type="InterPro" id="IPR009057">
    <property type="entry name" value="Homeodomain-like_sf"/>
</dbReference>
<dbReference type="Gene3D" id="3.40.50.2300">
    <property type="match status" value="1"/>
</dbReference>
<dbReference type="GO" id="GO:0005737">
    <property type="term" value="C:cytoplasm"/>
    <property type="evidence" value="ECO:0007669"/>
    <property type="project" value="UniProtKB-SubCell"/>
</dbReference>
<protein>
    <recommendedName>
        <fullName evidence="2">Stage 0 sporulation protein A homolog</fullName>
    </recommendedName>
</protein>
<keyword evidence="4 10" id="KW-0597">Phosphoprotein</keyword>
<dbReference type="PROSITE" id="PS50110">
    <property type="entry name" value="RESPONSE_REGULATORY"/>
    <property type="match status" value="1"/>
</dbReference>
<keyword evidence="3" id="KW-0963">Cytoplasm</keyword>
<evidence type="ECO:0000256" key="10">
    <source>
        <dbReference type="PROSITE-ProRule" id="PRU00169"/>
    </source>
</evidence>
<evidence type="ECO:0000259" key="12">
    <source>
        <dbReference type="PROSITE" id="PS01124"/>
    </source>
</evidence>
<dbReference type="PANTHER" id="PTHR42713:SF3">
    <property type="entry name" value="TRANSCRIPTIONAL REGULATORY PROTEIN HPTR"/>
    <property type="match status" value="1"/>
</dbReference>
<evidence type="ECO:0000256" key="8">
    <source>
        <dbReference type="ARBA" id="ARBA00023163"/>
    </source>
</evidence>